<dbReference type="AlphaFoldDB" id="A0A7S1RQN3"/>
<proteinExistence type="predicted"/>
<evidence type="ECO:0000256" key="1">
    <source>
        <dbReference type="SAM" id="Phobius"/>
    </source>
</evidence>
<evidence type="ECO:0000313" key="2">
    <source>
        <dbReference type="EMBL" id="CAD9173408.1"/>
    </source>
</evidence>
<organism evidence="2">
    <name type="scientific">Alexandrium catenella</name>
    <name type="common">Red tide dinoflagellate</name>
    <name type="synonym">Gonyaulax catenella</name>
    <dbReference type="NCBI Taxonomy" id="2925"/>
    <lineage>
        <taxon>Eukaryota</taxon>
        <taxon>Sar</taxon>
        <taxon>Alveolata</taxon>
        <taxon>Dinophyceae</taxon>
        <taxon>Gonyaulacales</taxon>
        <taxon>Pyrocystaceae</taxon>
        <taxon>Alexandrium</taxon>
    </lineage>
</organism>
<reference evidence="2" key="1">
    <citation type="submission" date="2021-01" db="EMBL/GenBank/DDBJ databases">
        <authorList>
            <person name="Corre E."/>
            <person name="Pelletier E."/>
            <person name="Niang G."/>
            <person name="Scheremetjew M."/>
            <person name="Finn R."/>
            <person name="Kale V."/>
            <person name="Holt S."/>
            <person name="Cochrane G."/>
            <person name="Meng A."/>
            <person name="Brown T."/>
            <person name="Cohen L."/>
        </authorList>
    </citation>
    <scope>NUCLEOTIDE SEQUENCE</scope>
    <source>
        <strain evidence="2">OF101</strain>
    </source>
</reference>
<feature type="transmembrane region" description="Helical" evidence="1">
    <location>
        <begin position="43"/>
        <end position="61"/>
    </location>
</feature>
<dbReference type="EMBL" id="HBGE01084123">
    <property type="protein sequence ID" value="CAD9173408.1"/>
    <property type="molecule type" value="Transcribed_RNA"/>
</dbReference>
<sequence length="335" mass="36978">MNLSWGDFILFSRQRKFAKWAAGFQNSPAYERALTWLCYRGPTLLLTLAIGVLFVAGWYLAKVSGNRECHAAKEMIATSALASCGLVVLSFFACMPGLGWLMFTPQYRQFHQATRFHFQAEKPPGLLYVTDGGVQDCTGIVQLLRRRCERILLALAAADPRDELGVLRTALDVAVSEKLASFYDPEEPRRDVRVALEEYARDRSITCLHIGVHYGWGSTQGGESTTGMLLVVKNRLPPSFEKLPVEPLLTEEEVARTSSWGSRKAEDCEACSGLNVSDLGGLGCCDCCHRKGCNCGGKFPHLTGANYLWLTPQLFSSLCRLGHEVSLEASERLAG</sequence>
<keyword evidence="1" id="KW-0472">Membrane</keyword>
<feature type="transmembrane region" description="Helical" evidence="1">
    <location>
        <begin position="81"/>
        <end position="103"/>
    </location>
</feature>
<keyword evidence="1" id="KW-1133">Transmembrane helix</keyword>
<accession>A0A7S1RQN3</accession>
<keyword evidence="1" id="KW-0812">Transmembrane</keyword>
<gene>
    <name evidence="2" type="ORF">ACAT0790_LOCUS50177</name>
</gene>
<name>A0A7S1RQN3_ALECA</name>
<protein>
    <submittedName>
        <fullName evidence="2">Uncharacterized protein</fullName>
    </submittedName>
</protein>